<dbReference type="EMBL" id="MK500410">
    <property type="protein sequence ID" value="QBK89219.1"/>
    <property type="molecule type" value="Genomic_DNA"/>
</dbReference>
<reference evidence="1" key="1">
    <citation type="journal article" date="2019" name="MBio">
        <title>Virus Genomes from Deep Sea Sediments Expand the Ocean Megavirome and Support Independent Origins of Viral Gigantism.</title>
        <authorList>
            <person name="Backstrom D."/>
            <person name="Yutin N."/>
            <person name="Jorgensen S.L."/>
            <person name="Dharamshi J."/>
            <person name="Homa F."/>
            <person name="Zaremba-Niedwiedzka K."/>
            <person name="Spang A."/>
            <person name="Wolf Y.I."/>
            <person name="Koonin E.V."/>
            <person name="Ettema T.J."/>
        </authorList>
    </citation>
    <scope>NUCLEOTIDE SEQUENCE</scope>
</reference>
<proteinExistence type="predicted"/>
<dbReference type="SUPFAM" id="SSF52949">
    <property type="entry name" value="Macro domain-like"/>
    <property type="match status" value="1"/>
</dbReference>
<gene>
    <name evidence="1" type="ORF">LCMiAC02_03140</name>
</gene>
<dbReference type="InterPro" id="IPR043472">
    <property type="entry name" value="Macro_dom-like"/>
</dbReference>
<sequence>MNLINITIIFVADDTIEYDSIIKNFNKCVNIKVYKCDISQIKPVDCMVCPGNSYGIITNKHASTTNKILNIENGIKNAINNLYYGEQPVGTCMLMNINNKDYKYMAHIPVSRVPSEKTDSYSSVSLMPDDTNKKNNVYYAFRAVLTSVLNYNKVNRDKISTISCPLLYTDYKNKNPNISANQMRLAYSMIDLGQDCSIKTANEITALLK</sequence>
<accession>A0A4D5XEN9</accession>
<dbReference type="Gene3D" id="3.40.220.10">
    <property type="entry name" value="Leucine Aminopeptidase, subunit E, domain 1"/>
    <property type="match status" value="1"/>
</dbReference>
<evidence type="ECO:0000313" key="1">
    <source>
        <dbReference type="EMBL" id="QBK89219.1"/>
    </source>
</evidence>
<protein>
    <submittedName>
        <fullName evidence="1">Macro domain containing protein</fullName>
    </submittedName>
</protein>
<name>A0A4D5XEN9_9VIRU</name>
<organism evidence="1">
    <name type="scientific">Mimivirus LCMiAC02</name>
    <dbReference type="NCBI Taxonomy" id="2506609"/>
    <lineage>
        <taxon>Viruses</taxon>
        <taxon>Varidnaviria</taxon>
        <taxon>Bamfordvirae</taxon>
        <taxon>Nucleocytoviricota</taxon>
        <taxon>Megaviricetes</taxon>
        <taxon>Imitervirales</taxon>
        <taxon>Mimiviridae</taxon>
        <taxon>Klosneuvirinae</taxon>
    </lineage>
</organism>